<dbReference type="EMBL" id="AMZH03004208">
    <property type="protein sequence ID" value="RRT69850.1"/>
    <property type="molecule type" value="Genomic_DNA"/>
</dbReference>
<proteinExistence type="predicted"/>
<organism evidence="1 2">
    <name type="scientific">Ensete ventricosum</name>
    <name type="common">Abyssinian banana</name>
    <name type="synonym">Musa ensete</name>
    <dbReference type="NCBI Taxonomy" id="4639"/>
    <lineage>
        <taxon>Eukaryota</taxon>
        <taxon>Viridiplantae</taxon>
        <taxon>Streptophyta</taxon>
        <taxon>Embryophyta</taxon>
        <taxon>Tracheophyta</taxon>
        <taxon>Spermatophyta</taxon>
        <taxon>Magnoliopsida</taxon>
        <taxon>Liliopsida</taxon>
        <taxon>Zingiberales</taxon>
        <taxon>Musaceae</taxon>
        <taxon>Ensete</taxon>
    </lineage>
</organism>
<comment type="caution">
    <text evidence="1">The sequence shown here is derived from an EMBL/GenBank/DDBJ whole genome shotgun (WGS) entry which is preliminary data.</text>
</comment>
<accession>A0A427A0T2</accession>
<evidence type="ECO:0000313" key="2">
    <source>
        <dbReference type="Proteomes" id="UP000287651"/>
    </source>
</evidence>
<protein>
    <submittedName>
        <fullName evidence="1">Uncharacterized protein</fullName>
    </submittedName>
</protein>
<gene>
    <name evidence="1" type="ORF">B296_00035288</name>
</gene>
<sequence length="146" mass="16817">MTSTIIDSNQGLQSRIIPPYQAVHTCSPVDRYTNRPLQGDTIDWGCFRPITAINQLVMVDFDRYHPLLGGISRGRRKKREKRRKKLEIRCRSPSTIPIRHRPPSSNAQMRCHLSSKAMRPGHSRRLLFIRAGRRKQDKIGTSKSSN</sequence>
<evidence type="ECO:0000313" key="1">
    <source>
        <dbReference type="EMBL" id="RRT69850.1"/>
    </source>
</evidence>
<dbReference type="Proteomes" id="UP000287651">
    <property type="component" value="Unassembled WGS sequence"/>
</dbReference>
<name>A0A427A0T2_ENSVE</name>
<reference evidence="1 2" key="1">
    <citation type="journal article" date="2014" name="Agronomy (Basel)">
        <title>A Draft Genome Sequence for Ensete ventricosum, the Drought-Tolerant Tree Against Hunger.</title>
        <authorList>
            <person name="Harrison J."/>
            <person name="Moore K.A."/>
            <person name="Paszkiewicz K."/>
            <person name="Jones T."/>
            <person name="Grant M."/>
            <person name="Ambacheew D."/>
            <person name="Muzemil S."/>
            <person name="Studholme D.J."/>
        </authorList>
    </citation>
    <scope>NUCLEOTIDE SEQUENCE [LARGE SCALE GENOMIC DNA]</scope>
</reference>
<dbReference type="AlphaFoldDB" id="A0A427A0T2"/>